<evidence type="ECO:0000256" key="1">
    <source>
        <dbReference type="SAM" id="Phobius"/>
    </source>
</evidence>
<accession>A0A4R5V1K4</accession>
<organism evidence="2 3">
    <name type="scientific">Antarcticimicrobium luteum</name>
    <dbReference type="NCBI Taxonomy" id="2547397"/>
    <lineage>
        <taxon>Bacteria</taxon>
        <taxon>Pseudomonadati</taxon>
        <taxon>Pseudomonadota</taxon>
        <taxon>Alphaproteobacteria</taxon>
        <taxon>Rhodobacterales</taxon>
        <taxon>Paracoccaceae</taxon>
        <taxon>Antarcticimicrobium</taxon>
    </lineage>
</organism>
<feature type="transmembrane region" description="Helical" evidence="1">
    <location>
        <begin position="78"/>
        <end position="99"/>
    </location>
</feature>
<evidence type="ECO:0000313" key="3">
    <source>
        <dbReference type="Proteomes" id="UP000295301"/>
    </source>
</evidence>
<feature type="transmembrane region" description="Helical" evidence="1">
    <location>
        <begin position="119"/>
        <end position="140"/>
    </location>
</feature>
<keyword evidence="3" id="KW-1185">Reference proteome</keyword>
<protein>
    <recommendedName>
        <fullName evidence="4">Tripartite tricarboxylate transporter TctB family protein</fullName>
    </recommendedName>
</protein>
<dbReference type="EMBL" id="SMUV01000068">
    <property type="protein sequence ID" value="TDK45604.1"/>
    <property type="molecule type" value="Genomic_DNA"/>
</dbReference>
<dbReference type="Proteomes" id="UP000295301">
    <property type="component" value="Unassembled WGS sequence"/>
</dbReference>
<keyword evidence="1" id="KW-0812">Transmembrane</keyword>
<feature type="transmembrane region" description="Helical" evidence="1">
    <location>
        <begin position="40"/>
        <end position="58"/>
    </location>
</feature>
<comment type="caution">
    <text evidence="2">The sequence shown here is derived from an EMBL/GenBank/DDBJ whole genome shotgun (WGS) entry which is preliminary data.</text>
</comment>
<keyword evidence="1" id="KW-1133">Transmembrane helix</keyword>
<proteinExistence type="predicted"/>
<keyword evidence="1" id="KW-0472">Membrane</keyword>
<evidence type="ECO:0008006" key="4">
    <source>
        <dbReference type="Google" id="ProtNLM"/>
    </source>
</evidence>
<sequence length="145" mass="14762">MQKADILIASILICFVAAALFLVVPAQIPEGFGGALSPRLVPQAALWGILALALVILVRAARGHSAGIDRIARSELLALIAVPALMLGATWLLPFVGPLGAGALLVSGGGLLMGERNPVMLSALTGGMLLLGYVLIYVILGSSIG</sequence>
<dbReference type="AlphaFoldDB" id="A0A4R5V1K4"/>
<feature type="transmembrane region" description="Helical" evidence="1">
    <location>
        <begin position="7"/>
        <end position="28"/>
    </location>
</feature>
<gene>
    <name evidence="2" type="ORF">E1832_13100</name>
</gene>
<evidence type="ECO:0000313" key="2">
    <source>
        <dbReference type="EMBL" id="TDK45604.1"/>
    </source>
</evidence>
<name>A0A4R5V1K4_9RHOB</name>
<reference evidence="2 3" key="1">
    <citation type="submission" date="2019-03" db="EMBL/GenBank/DDBJ databases">
        <title>Ruegeria lutea sp. nov., a novel strain, isolated from marine sediment, the Masan Bay, South Korea.</title>
        <authorList>
            <person name="Kim J."/>
            <person name="Kim D.-Y."/>
            <person name="Lee S.-S."/>
        </authorList>
    </citation>
    <scope>NUCLEOTIDE SEQUENCE [LARGE SCALE GENOMIC DNA]</scope>
    <source>
        <strain evidence="2 3">318-1</strain>
    </source>
</reference>
<dbReference type="RefSeq" id="WP_133360221.1">
    <property type="nucleotide sequence ID" value="NZ_SMUV01000068.1"/>
</dbReference>